<evidence type="ECO:0000256" key="1">
    <source>
        <dbReference type="ARBA" id="ARBA00022737"/>
    </source>
</evidence>
<evidence type="ECO:0000313" key="4">
    <source>
        <dbReference type="Proteomes" id="UP000825729"/>
    </source>
</evidence>
<dbReference type="InterPro" id="IPR000408">
    <property type="entry name" value="Reg_chr_condens"/>
</dbReference>
<feature type="repeat" description="RCC1" evidence="2">
    <location>
        <begin position="322"/>
        <end position="413"/>
    </location>
</feature>
<keyword evidence="1" id="KW-0677">Repeat</keyword>
<dbReference type="InterPro" id="IPR009091">
    <property type="entry name" value="RCC1/BLIP-II"/>
</dbReference>
<evidence type="ECO:0000313" key="3">
    <source>
        <dbReference type="EMBL" id="KAG9448927.1"/>
    </source>
</evidence>
<keyword evidence="4" id="KW-1185">Reference proteome</keyword>
<name>A0AAV7EJA3_ARIFI</name>
<dbReference type="PANTHER" id="PTHR22870:SF365">
    <property type="entry name" value="REGULATOR OF CHROMOSOME CONDENSATION (CELL CYCLE REGULATORY PROTEIN)-RELATED"/>
    <property type="match status" value="1"/>
</dbReference>
<comment type="caution">
    <text evidence="3">The sequence shown here is derived from an EMBL/GenBank/DDBJ whole genome shotgun (WGS) entry which is preliminary data.</text>
</comment>
<feature type="repeat" description="RCC1" evidence="2">
    <location>
        <begin position="269"/>
        <end position="321"/>
    </location>
</feature>
<dbReference type="EMBL" id="JAINDJ010000004">
    <property type="protein sequence ID" value="KAG9448927.1"/>
    <property type="molecule type" value="Genomic_DNA"/>
</dbReference>
<dbReference type="Proteomes" id="UP000825729">
    <property type="component" value="Unassembled WGS sequence"/>
</dbReference>
<dbReference type="PANTHER" id="PTHR22870">
    <property type="entry name" value="REGULATOR OF CHROMOSOME CONDENSATION"/>
    <property type="match status" value="1"/>
</dbReference>
<reference evidence="3 4" key="1">
    <citation type="submission" date="2021-07" db="EMBL/GenBank/DDBJ databases">
        <title>The Aristolochia fimbriata genome: insights into angiosperm evolution, floral development and chemical biosynthesis.</title>
        <authorList>
            <person name="Jiao Y."/>
        </authorList>
    </citation>
    <scope>NUCLEOTIDE SEQUENCE [LARGE SCALE GENOMIC DNA]</scope>
    <source>
        <strain evidence="3">IBCAS-2021</strain>
        <tissue evidence="3">Leaf</tissue>
    </source>
</reference>
<dbReference type="SUPFAM" id="SSF50985">
    <property type="entry name" value="RCC1/BLIP-II"/>
    <property type="match status" value="1"/>
</dbReference>
<dbReference type="InterPro" id="IPR051210">
    <property type="entry name" value="Ub_ligase/GEF_domain"/>
</dbReference>
<proteinExistence type="predicted"/>
<accession>A0AAV7EJA3</accession>
<dbReference type="PROSITE" id="PS50012">
    <property type="entry name" value="RCC1_3"/>
    <property type="match status" value="2"/>
</dbReference>
<sequence length="421" mass="46611">MGTVTRNRRGETELLIILYESGLSTVEPSWGTATVSCGRIRWWSTGTLYMLSKRKNKEAYAGNGWVSTWVDAACRRLRYIGSNKYKYVRNKLLMMSFCPMPAASTTASDPPPPPPDPHLQVWEDRKESTNLYFRCPVPSRHWVAKTTSLKWNGRGLSERKANEPGIVLAVKEGKSRLRTQIPSRVTGFVVRLGVGIGSGFFRKESCVGALSLDTEEEHPKPKPFFRFEGGDYGLRDSWNKPTRVEGLDGVRVRATFASDVASMAIDDNGSLWVWGKSKRGQLGLGKGIMEAWSPTKVEALAGEKIVKVSLGWGHALAQTADGKLFGWGYAAIGRLGNVGKALEDSDLANTISPPSPKKSCSIQQDAENLVLHQIERGKHMPLIWNPCLVQEFHGHEVIDVACGLDHSIVLRGEFHLNHQSV</sequence>
<dbReference type="PROSITE" id="PS00626">
    <property type="entry name" value="RCC1_2"/>
    <property type="match status" value="1"/>
</dbReference>
<organism evidence="3 4">
    <name type="scientific">Aristolochia fimbriata</name>
    <name type="common">White veined hardy Dutchman's pipe vine</name>
    <dbReference type="NCBI Taxonomy" id="158543"/>
    <lineage>
        <taxon>Eukaryota</taxon>
        <taxon>Viridiplantae</taxon>
        <taxon>Streptophyta</taxon>
        <taxon>Embryophyta</taxon>
        <taxon>Tracheophyta</taxon>
        <taxon>Spermatophyta</taxon>
        <taxon>Magnoliopsida</taxon>
        <taxon>Magnoliidae</taxon>
        <taxon>Piperales</taxon>
        <taxon>Aristolochiaceae</taxon>
        <taxon>Aristolochia</taxon>
    </lineage>
</organism>
<protein>
    <submittedName>
        <fullName evidence="3">Uncharacterized protein</fullName>
    </submittedName>
</protein>
<dbReference type="Gene3D" id="2.130.10.30">
    <property type="entry name" value="Regulator of chromosome condensation 1/beta-lactamase-inhibitor protein II"/>
    <property type="match status" value="1"/>
</dbReference>
<evidence type="ECO:0000256" key="2">
    <source>
        <dbReference type="PROSITE-ProRule" id="PRU00235"/>
    </source>
</evidence>
<dbReference type="AlphaFoldDB" id="A0AAV7EJA3"/>
<dbReference type="Pfam" id="PF00415">
    <property type="entry name" value="RCC1"/>
    <property type="match status" value="1"/>
</dbReference>
<gene>
    <name evidence="3" type="ORF">H6P81_008892</name>
</gene>